<keyword evidence="3 12" id="KW-0813">Transport</keyword>
<organism evidence="13 14">
    <name type="scientific">Steinernema hermaphroditum</name>
    <dbReference type="NCBI Taxonomy" id="289476"/>
    <lineage>
        <taxon>Eukaryota</taxon>
        <taxon>Metazoa</taxon>
        <taxon>Ecdysozoa</taxon>
        <taxon>Nematoda</taxon>
        <taxon>Chromadorea</taxon>
        <taxon>Rhabditida</taxon>
        <taxon>Tylenchina</taxon>
        <taxon>Panagrolaimomorpha</taxon>
        <taxon>Strongyloidoidea</taxon>
        <taxon>Steinernematidae</taxon>
        <taxon>Steinernema</taxon>
    </lineage>
</organism>
<reference evidence="13" key="1">
    <citation type="submission" date="2023-06" db="EMBL/GenBank/DDBJ databases">
        <title>Genomic analysis of the entomopathogenic nematode Steinernema hermaphroditum.</title>
        <authorList>
            <person name="Schwarz E.M."/>
            <person name="Heppert J.K."/>
            <person name="Baniya A."/>
            <person name="Schwartz H.T."/>
            <person name="Tan C.-H."/>
            <person name="Antoshechkin I."/>
            <person name="Sternberg P.W."/>
            <person name="Goodrich-Blair H."/>
            <person name="Dillman A.R."/>
        </authorList>
    </citation>
    <scope>NUCLEOTIDE SEQUENCE</scope>
    <source>
        <strain evidence="13">PS9179</strain>
        <tissue evidence="13">Whole animal</tissue>
    </source>
</reference>
<keyword evidence="5 12" id="KW-0812">Transmembrane</keyword>
<dbReference type="Pfam" id="PF00876">
    <property type="entry name" value="Innexin"/>
    <property type="match status" value="1"/>
</dbReference>
<keyword evidence="14" id="KW-1185">Reference proteome</keyword>
<name>A0AA39IIM0_9BILA</name>
<keyword evidence="11 12" id="KW-0407">Ion channel</keyword>
<comment type="similarity">
    <text evidence="12">Belongs to the pannexin family.</text>
</comment>
<dbReference type="GO" id="GO:0005921">
    <property type="term" value="C:gap junction"/>
    <property type="evidence" value="ECO:0007669"/>
    <property type="project" value="UniProtKB-SubCell"/>
</dbReference>
<comment type="caution">
    <text evidence="13">The sequence shown here is derived from an EMBL/GenBank/DDBJ whole genome shotgun (WGS) entry which is preliminary data.</text>
</comment>
<feature type="transmembrane region" description="Helical" evidence="12">
    <location>
        <begin position="97"/>
        <end position="116"/>
    </location>
</feature>
<evidence type="ECO:0000256" key="12">
    <source>
        <dbReference type="RuleBase" id="RU010713"/>
    </source>
</evidence>
<evidence type="ECO:0000256" key="4">
    <source>
        <dbReference type="ARBA" id="ARBA00022475"/>
    </source>
</evidence>
<evidence type="ECO:0000256" key="7">
    <source>
        <dbReference type="ARBA" id="ARBA00022949"/>
    </source>
</evidence>
<evidence type="ECO:0000256" key="2">
    <source>
        <dbReference type="ARBA" id="ARBA00004651"/>
    </source>
</evidence>
<dbReference type="PANTHER" id="PTHR11893:SF6">
    <property type="entry name" value="INNEXIN-16"/>
    <property type="match status" value="1"/>
</dbReference>
<evidence type="ECO:0000256" key="11">
    <source>
        <dbReference type="ARBA" id="ARBA00023303"/>
    </source>
</evidence>
<evidence type="ECO:0000256" key="9">
    <source>
        <dbReference type="ARBA" id="ARBA00023065"/>
    </source>
</evidence>
<dbReference type="InterPro" id="IPR000990">
    <property type="entry name" value="Innexin"/>
</dbReference>
<dbReference type="GO" id="GO:0005886">
    <property type="term" value="C:plasma membrane"/>
    <property type="evidence" value="ECO:0007669"/>
    <property type="project" value="UniProtKB-SubCell"/>
</dbReference>
<evidence type="ECO:0000256" key="5">
    <source>
        <dbReference type="ARBA" id="ARBA00022692"/>
    </source>
</evidence>
<dbReference type="PANTHER" id="PTHR11893">
    <property type="entry name" value="INNEXIN"/>
    <property type="match status" value="1"/>
</dbReference>
<comment type="subcellular location">
    <subcellularLocation>
        <location evidence="1">Cell junction</location>
        <location evidence="1">Gap junction</location>
    </subcellularLocation>
    <subcellularLocation>
        <location evidence="2 12">Cell membrane</location>
        <topology evidence="2 12">Multi-pass membrane protein</topology>
    </subcellularLocation>
</comment>
<comment type="function">
    <text evidence="12">Structural component of the gap junctions.</text>
</comment>
<proteinExistence type="inferred from homology"/>
<evidence type="ECO:0000256" key="10">
    <source>
        <dbReference type="ARBA" id="ARBA00023136"/>
    </source>
</evidence>
<evidence type="ECO:0000256" key="3">
    <source>
        <dbReference type="ARBA" id="ARBA00022448"/>
    </source>
</evidence>
<dbReference type="EMBL" id="JAUCMV010000001">
    <property type="protein sequence ID" value="KAK0424988.1"/>
    <property type="molecule type" value="Genomic_DNA"/>
</dbReference>
<keyword evidence="8 12" id="KW-1133">Transmembrane helix</keyword>
<dbReference type="GO" id="GO:0034220">
    <property type="term" value="P:monoatomic ion transmembrane transport"/>
    <property type="evidence" value="ECO:0007669"/>
    <property type="project" value="UniProtKB-KW"/>
</dbReference>
<evidence type="ECO:0000256" key="8">
    <source>
        <dbReference type="ARBA" id="ARBA00022989"/>
    </source>
</evidence>
<evidence type="ECO:0000313" key="14">
    <source>
        <dbReference type="Proteomes" id="UP001175271"/>
    </source>
</evidence>
<keyword evidence="6" id="KW-0303">Gap junction</keyword>
<evidence type="ECO:0000256" key="6">
    <source>
        <dbReference type="ARBA" id="ARBA00022868"/>
    </source>
</evidence>
<dbReference type="PROSITE" id="PS51013">
    <property type="entry name" value="PANNEXIN"/>
    <property type="match status" value="1"/>
</dbReference>
<protein>
    <recommendedName>
        <fullName evidence="12">Innexin</fullName>
    </recommendedName>
</protein>
<dbReference type="AlphaFoldDB" id="A0AA39IIM0"/>
<feature type="transmembrane region" description="Helical" evidence="12">
    <location>
        <begin position="288"/>
        <end position="312"/>
    </location>
</feature>
<sequence length="440" mass="51289">MMWAKISSVFDNVKPKYDDDVVDRINYFYTPFAIATVALTIALKQHVGEPLQCWIPKQFTGAWEKFSENYCFVENTYYAPVDGRVPTDPLERQSNELIYYQWVPFILFALIFLFLFPRKLWSSLNWKSGYHLSSLVAKCQASMKKNEMNAKEVGEVQKQLWEAIGTRNFLKKHKKQTNHLSFFRAGRAYYSSYLTIIYVGYKSLNVFNTFLQIYLLNSFLGTEYRFWGFGVLQDLLEGRGWRQSGAFPRVVFCDVPFRSLGNENVPRSSGVGYTLQCVLPINMFNEKIFILLWIWLAVLAVLNTLNLFYWIFVMFCDWCSLEFLRSHLVSPPNRRETPAQCLQAYRVDHTKDGHVPNNAALYYFFKNTLHRDGLLVLRLLADNCGDIVTSDLIFYLWKMNEQTAKESLSLSDGRHYSPMTASTVSTVLQDDLSERRDKPF</sequence>
<keyword evidence="7" id="KW-0965">Cell junction</keyword>
<comment type="caution">
    <text evidence="12">Lacks conserved residue(s) required for the propagation of feature annotation.</text>
</comment>
<keyword evidence="4" id="KW-1003">Cell membrane</keyword>
<dbReference type="GO" id="GO:0005243">
    <property type="term" value="F:gap junction channel activity"/>
    <property type="evidence" value="ECO:0007669"/>
    <property type="project" value="TreeGrafter"/>
</dbReference>
<dbReference type="PRINTS" id="PR01262">
    <property type="entry name" value="INNEXIN"/>
</dbReference>
<accession>A0AA39IIM0</accession>
<evidence type="ECO:0000313" key="13">
    <source>
        <dbReference type="EMBL" id="KAK0424988.1"/>
    </source>
</evidence>
<keyword evidence="9 12" id="KW-0406">Ion transport</keyword>
<keyword evidence="10 12" id="KW-0472">Membrane</keyword>
<gene>
    <name evidence="12" type="primary">inx</name>
    <name evidence="13" type="ORF">QR680_008967</name>
</gene>
<evidence type="ECO:0000256" key="1">
    <source>
        <dbReference type="ARBA" id="ARBA00004610"/>
    </source>
</evidence>
<dbReference type="Proteomes" id="UP001175271">
    <property type="component" value="Unassembled WGS sequence"/>
</dbReference>